<keyword evidence="5 7" id="KW-0472">Membrane</keyword>
<evidence type="ECO:0000313" key="9">
    <source>
        <dbReference type="Proteomes" id="UP001311232"/>
    </source>
</evidence>
<evidence type="ECO:0000256" key="3">
    <source>
        <dbReference type="ARBA" id="ARBA00022692"/>
    </source>
</evidence>
<feature type="binding site" evidence="6">
    <location>
        <position position="199"/>
    </location>
    <ligand>
        <name>Zn(2+)</name>
        <dbReference type="ChEBI" id="CHEBI:29105"/>
    </ligand>
</feature>
<name>A0AAV9R6R8_9TELE</name>
<dbReference type="PANTHER" id="PTHR20855">
    <property type="entry name" value="ADIPOR/PROGESTIN RECEPTOR-RELATED"/>
    <property type="match status" value="1"/>
</dbReference>
<evidence type="ECO:0000313" key="8">
    <source>
        <dbReference type="EMBL" id="KAK5603745.1"/>
    </source>
</evidence>
<evidence type="ECO:0000256" key="4">
    <source>
        <dbReference type="ARBA" id="ARBA00022989"/>
    </source>
</evidence>
<proteinExistence type="inferred from homology"/>
<comment type="caution">
    <text evidence="8">The sequence shown here is derived from an EMBL/GenBank/DDBJ whole genome shotgun (WGS) entry which is preliminary data.</text>
</comment>
<evidence type="ECO:0000256" key="7">
    <source>
        <dbReference type="SAM" id="Phobius"/>
    </source>
</evidence>
<evidence type="ECO:0008006" key="10">
    <source>
        <dbReference type="Google" id="ProtNLM"/>
    </source>
</evidence>
<feature type="transmembrane region" description="Helical" evidence="7">
    <location>
        <begin position="120"/>
        <end position="139"/>
    </location>
</feature>
<dbReference type="GO" id="GO:0016020">
    <property type="term" value="C:membrane"/>
    <property type="evidence" value="ECO:0007669"/>
    <property type="project" value="UniProtKB-SubCell"/>
</dbReference>
<feature type="transmembrane region" description="Helical" evidence="7">
    <location>
        <begin position="192"/>
        <end position="213"/>
    </location>
</feature>
<feature type="transmembrane region" description="Helical" evidence="7">
    <location>
        <begin position="151"/>
        <end position="172"/>
    </location>
</feature>
<dbReference type="GO" id="GO:0046872">
    <property type="term" value="F:metal ion binding"/>
    <property type="evidence" value="ECO:0007669"/>
    <property type="project" value="UniProtKB-KW"/>
</dbReference>
<feature type="transmembrane region" description="Helical" evidence="7">
    <location>
        <begin position="91"/>
        <end position="114"/>
    </location>
</feature>
<keyword evidence="3 7" id="KW-0812">Transmembrane</keyword>
<evidence type="ECO:0000256" key="6">
    <source>
        <dbReference type="PIRSR" id="PIRSR604254-1"/>
    </source>
</evidence>
<feature type="binding site" evidence="6">
    <location>
        <position position="203"/>
    </location>
    <ligand>
        <name>Zn(2+)</name>
        <dbReference type="ChEBI" id="CHEBI:29105"/>
    </ligand>
</feature>
<protein>
    <recommendedName>
        <fullName evidence="10">Progestin and adipoQ receptor family member 3</fullName>
    </recommendedName>
</protein>
<comment type="similarity">
    <text evidence="2">Belongs to the ADIPOR family.</text>
</comment>
<reference evidence="8 9" key="1">
    <citation type="submission" date="2021-06" db="EMBL/GenBank/DDBJ databases">
        <authorList>
            <person name="Palmer J.M."/>
        </authorList>
    </citation>
    <scope>NUCLEOTIDE SEQUENCE [LARGE SCALE GENOMIC DNA]</scope>
    <source>
        <strain evidence="8 9">MEX-2019</strain>
        <tissue evidence="8">Muscle</tissue>
    </source>
</reference>
<dbReference type="Proteomes" id="UP001311232">
    <property type="component" value="Unassembled WGS sequence"/>
</dbReference>
<feature type="binding site" evidence="6">
    <location>
        <position position="75"/>
    </location>
    <ligand>
        <name>Zn(2+)</name>
        <dbReference type="ChEBI" id="CHEBI:29105"/>
    </ligand>
</feature>
<evidence type="ECO:0000256" key="5">
    <source>
        <dbReference type="ARBA" id="ARBA00023136"/>
    </source>
</evidence>
<gene>
    <name evidence="8" type="ORF">CRENBAI_001765</name>
</gene>
<comment type="subcellular location">
    <subcellularLocation>
        <location evidence="1">Membrane</location>
        <topology evidence="1">Multi-pass membrane protein</topology>
    </subcellularLocation>
</comment>
<evidence type="ECO:0000256" key="2">
    <source>
        <dbReference type="ARBA" id="ARBA00007018"/>
    </source>
</evidence>
<dbReference type="EMBL" id="JAHHUM010002408">
    <property type="protein sequence ID" value="KAK5603745.1"/>
    <property type="molecule type" value="Genomic_DNA"/>
</dbReference>
<dbReference type="PANTHER" id="PTHR20855:SF15">
    <property type="entry name" value="PROGESTIN AND ADIPOQ RECEPTOR FAMILY MEMBER 3"/>
    <property type="match status" value="1"/>
</dbReference>
<sequence length="236" mass="27503">MLLKMPQKLLKTAHYIELGSYQHWPVLVPHRIRLYTYEQIPLFLKENPYITDGYRAHLTSKQLNSCGSNRCMGYHLFSCHRSEKTCRRWLALDYAGISVGILGCYVPGIFYAFYCNAFWRQVYLLTVLSLILAIFCAQVHPRYLSNDWKVVRMTIFCCVAGIGVIPACHWIWLSEGFASEIVQIQFFPPGQVNYVGASHQLWHVLVVLMFYWLQQTAMHIMDFRHSRPCLARTSGR</sequence>
<accession>A0AAV9R6R8</accession>
<dbReference type="AlphaFoldDB" id="A0AAV9R6R8"/>
<dbReference type="InterPro" id="IPR004254">
    <property type="entry name" value="AdipoR/HlyIII-related"/>
</dbReference>
<dbReference type="Pfam" id="PF03006">
    <property type="entry name" value="HlyIII"/>
    <property type="match status" value="1"/>
</dbReference>
<keyword evidence="9" id="KW-1185">Reference proteome</keyword>
<keyword evidence="6" id="KW-0862">Zinc</keyword>
<dbReference type="GO" id="GO:0038023">
    <property type="term" value="F:signaling receptor activity"/>
    <property type="evidence" value="ECO:0007669"/>
    <property type="project" value="TreeGrafter"/>
</dbReference>
<organism evidence="8 9">
    <name type="scientific">Crenichthys baileyi</name>
    <name type="common">White River springfish</name>
    <dbReference type="NCBI Taxonomy" id="28760"/>
    <lineage>
        <taxon>Eukaryota</taxon>
        <taxon>Metazoa</taxon>
        <taxon>Chordata</taxon>
        <taxon>Craniata</taxon>
        <taxon>Vertebrata</taxon>
        <taxon>Euteleostomi</taxon>
        <taxon>Actinopterygii</taxon>
        <taxon>Neopterygii</taxon>
        <taxon>Teleostei</taxon>
        <taxon>Neoteleostei</taxon>
        <taxon>Acanthomorphata</taxon>
        <taxon>Ovalentaria</taxon>
        <taxon>Atherinomorphae</taxon>
        <taxon>Cyprinodontiformes</taxon>
        <taxon>Goodeidae</taxon>
        <taxon>Crenichthys</taxon>
    </lineage>
</organism>
<evidence type="ECO:0000256" key="1">
    <source>
        <dbReference type="ARBA" id="ARBA00004141"/>
    </source>
</evidence>
<keyword evidence="6" id="KW-0479">Metal-binding</keyword>
<keyword evidence="4 7" id="KW-1133">Transmembrane helix</keyword>